<dbReference type="Gene3D" id="3.40.50.1980">
    <property type="entry name" value="Nitrogenase molybdenum iron protein domain"/>
    <property type="match status" value="2"/>
</dbReference>
<dbReference type="NCBIfam" id="NF008501">
    <property type="entry name" value="PRK11411.1"/>
    <property type="match status" value="1"/>
</dbReference>
<comment type="caution">
    <text evidence="8">The sequence shown here is derived from an EMBL/GenBank/DDBJ whole genome shotgun (WGS) entry which is preliminary data.</text>
</comment>
<protein>
    <submittedName>
        <fullName evidence="8">Fe(3+) dicitrate ABC transporter substrate-binding protein</fullName>
    </submittedName>
</protein>
<evidence type="ECO:0000313" key="8">
    <source>
        <dbReference type="EMBL" id="MDT8976790.1"/>
    </source>
</evidence>
<dbReference type="GO" id="GO:0030288">
    <property type="term" value="C:outer membrane-bounded periplasmic space"/>
    <property type="evidence" value="ECO:0007669"/>
    <property type="project" value="TreeGrafter"/>
</dbReference>
<dbReference type="PANTHER" id="PTHR30532">
    <property type="entry name" value="IRON III DICITRATE-BINDING PERIPLASMIC PROTEIN"/>
    <property type="match status" value="1"/>
</dbReference>
<evidence type="ECO:0000259" key="7">
    <source>
        <dbReference type="PROSITE" id="PS50983"/>
    </source>
</evidence>
<proteinExistence type="inferred from homology"/>
<keyword evidence="9" id="KW-1185">Reference proteome</keyword>
<evidence type="ECO:0000256" key="2">
    <source>
        <dbReference type="ARBA" id="ARBA00008814"/>
    </source>
</evidence>
<feature type="domain" description="Fe/B12 periplasmic-binding" evidence="7">
    <location>
        <begin position="83"/>
        <end position="343"/>
    </location>
</feature>
<dbReference type="PANTHER" id="PTHR30532:SF29">
    <property type="entry name" value="FE(3+) DICITRATE-BINDING PERIPLASMIC PROTEIN"/>
    <property type="match status" value="1"/>
</dbReference>
<organism evidence="8 9">
    <name type="scientific">Paenibacillus suaedae</name>
    <dbReference type="NCBI Taxonomy" id="3077233"/>
    <lineage>
        <taxon>Bacteria</taxon>
        <taxon>Bacillati</taxon>
        <taxon>Bacillota</taxon>
        <taxon>Bacilli</taxon>
        <taxon>Bacillales</taxon>
        <taxon>Paenibacillaceae</taxon>
        <taxon>Paenibacillus</taxon>
    </lineage>
</organism>
<evidence type="ECO:0000313" key="9">
    <source>
        <dbReference type="Proteomes" id="UP001250538"/>
    </source>
</evidence>
<evidence type="ECO:0000256" key="1">
    <source>
        <dbReference type="ARBA" id="ARBA00004193"/>
    </source>
</evidence>
<name>A0AAJ2JXQ6_9BACL</name>
<dbReference type="AlphaFoldDB" id="A0AAJ2JXQ6"/>
<dbReference type="Pfam" id="PF01497">
    <property type="entry name" value="Peripla_BP_2"/>
    <property type="match status" value="1"/>
</dbReference>
<sequence length="347" mass="38448">MILNIEMKSIQLHVVHQGVVTLKKKYQAILAIVFTVLLVVGCGSQASERSQAGGSQSAAKEIEAAREIKHELGTTEVKGSPKRVVVLEFSFVDALASLDLKPVGIADDGNKDRILKTLADKIGDYTSVGTRKQPSLEVISSLQPDLIIADWKRHKAIYEDLKQIAPTIVLKSLEASYEDNLASFRTIADALNMSEEGKKRLEQHKDKINALKAQVPPSDEKQTVMSAALRKESFKAHTSSSYDGAVLEKVSLMNAIQDPKEPYAELTLEQLLNINPDILFLMKTDGEQTILDEWSANPLWQELKAVKNKKVIEVDRNLWTRWRGIVAGELMMEEAISKLYGSGQAAK</sequence>
<evidence type="ECO:0000256" key="3">
    <source>
        <dbReference type="ARBA" id="ARBA00022448"/>
    </source>
</evidence>
<dbReference type="RefSeq" id="WP_315745528.1">
    <property type="nucleotide sequence ID" value="NZ_JAVYAA010000002.1"/>
</dbReference>
<dbReference type="SUPFAM" id="SSF53807">
    <property type="entry name" value="Helical backbone' metal receptor"/>
    <property type="match status" value="1"/>
</dbReference>
<dbReference type="FunFam" id="3.40.50.1980:FF:000003">
    <property type="entry name" value="Iron ABC transporter substrate-binding protein"/>
    <property type="match status" value="1"/>
</dbReference>
<comment type="similarity">
    <text evidence="2">Belongs to the bacterial solute-binding protein 8 family.</text>
</comment>
<dbReference type="InterPro" id="IPR002491">
    <property type="entry name" value="ABC_transptr_periplasmic_BD"/>
</dbReference>
<dbReference type="CDD" id="cd01146">
    <property type="entry name" value="FhuD"/>
    <property type="match status" value="1"/>
</dbReference>
<accession>A0AAJ2JXQ6</accession>
<evidence type="ECO:0000256" key="4">
    <source>
        <dbReference type="ARBA" id="ARBA00022729"/>
    </source>
</evidence>
<dbReference type="EMBL" id="JAVYAA010000002">
    <property type="protein sequence ID" value="MDT8976790.1"/>
    <property type="molecule type" value="Genomic_DNA"/>
</dbReference>
<dbReference type="GO" id="GO:0005886">
    <property type="term" value="C:plasma membrane"/>
    <property type="evidence" value="ECO:0007669"/>
    <property type="project" value="UniProtKB-SubCell"/>
</dbReference>
<keyword evidence="3" id="KW-0813">Transport</keyword>
<dbReference type="InterPro" id="IPR051313">
    <property type="entry name" value="Bact_iron-sidero_bind"/>
</dbReference>
<evidence type="ECO:0000256" key="5">
    <source>
        <dbReference type="ARBA" id="ARBA00023139"/>
    </source>
</evidence>
<keyword evidence="4" id="KW-0732">Signal</keyword>
<dbReference type="Proteomes" id="UP001250538">
    <property type="component" value="Unassembled WGS sequence"/>
</dbReference>
<dbReference type="PROSITE" id="PS50983">
    <property type="entry name" value="FE_B12_PBP"/>
    <property type="match status" value="1"/>
</dbReference>
<keyword evidence="6" id="KW-0449">Lipoprotein</keyword>
<dbReference type="GO" id="GO:1901678">
    <property type="term" value="P:iron coordination entity transport"/>
    <property type="evidence" value="ECO:0007669"/>
    <property type="project" value="UniProtKB-ARBA"/>
</dbReference>
<keyword evidence="5" id="KW-0564">Palmitate</keyword>
<gene>
    <name evidence="8" type="ORF">RQP50_11100</name>
</gene>
<reference evidence="9" key="1">
    <citation type="submission" date="2023-09" db="EMBL/GenBank/DDBJ databases">
        <title>Paenibacillus sp. chi10 Genome sequencing and assembly.</title>
        <authorList>
            <person name="Kim I."/>
        </authorList>
    </citation>
    <scope>NUCLEOTIDE SEQUENCE [LARGE SCALE GENOMIC DNA]</scope>
    <source>
        <strain evidence="9">chi10</strain>
    </source>
</reference>
<evidence type="ECO:0000256" key="6">
    <source>
        <dbReference type="ARBA" id="ARBA00023288"/>
    </source>
</evidence>
<comment type="subcellular location">
    <subcellularLocation>
        <location evidence="1">Cell membrane</location>
        <topology evidence="1">Lipid-anchor</topology>
    </subcellularLocation>
</comment>